<dbReference type="AlphaFoldDB" id="A0A2H3KA78"/>
<name>A0A2H3KA78_9FLAO</name>
<reference evidence="2 3" key="1">
    <citation type="submission" date="2017-09" db="EMBL/GenBank/DDBJ databases">
        <title>Whole genomes of Flavobacteriaceae.</title>
        <authorList>
            <person name="Stine C."/>
            <person name="Li C."/>
            <person name="Tadesse D."/>
        </authorList>
    </citation>
    <scope>NUCLEOTIDE SEQUENCE [LARGE SCALE GENOMIC DNA]</scope>
    <source>
        <strain evidence="2 3">ATCC 35036</strain>
    </source>
</reference>
<gene>
    <name evidence="2" type="ORF">B0A77_10870</name>
</gene>
<keyword evidence="1" id="KW-0472">Membrane</keyword>
<keyword evidence="1" id="KW-1133">Transmembrane helix</keyword>
<feature type="transmembrane region" description="Helical" evidence="1">
    <location>
        <begin position="265"/>
        <end position="286"/>
    </location>
</feature>
<feature type="transmembrane region" description="Helical" evidence="1">
    <location>
        <begin position="236"/>
        <end position="258"/>
    </location>
</feature>
<protein>
    <submittedName>
        <fullName evidence="2">Uncharacterized protein</fullName>
    </submittedName>
</protein>
<feature type="transmembrane region" description="Helical" evidence="1">
    <location>
        <begin position="71"/>
        <end position="90"/>
    </location>
</feature>
<accession>A0A2H3KA78</accession>
<comment type="caution">
    <text evidence="2">The sequence shown here is derived from an EMBL/GenBank/DDBJ whole genome shotgun (WGS) entry which is preliminary data.</text>
</comment>
<feature type="transmembrane region" description="Helical" evidence="1">
    <location>
        <begin position="42"/>
        <end position="59"/>
    </location>
</feature>
<keyword evidence="1" id="KW-0812">Transmembrane</keyword>
<dbReference type="OMA" id="FDASFWI"/>
<feature type="transmembrane region" description="Helical" evidence="1">
    <location>
        <begin position="212"/>
        <end position="230"/>
    </location>
</feature>
<dbReference type="EMBL" id="PCMW01000061">
    <property type="protein sequence ID" value="PDS23398.1"/>
    <property type="molecule type" value="Genomic_DNA"/>
</dbReference>
<evidence type="ECO:0000313" key="2">
    <source>
        <dbReference type="EMBL" id="PDS23398.1"/>
    </source>
</evidence>
<dbReference type="Proteomes" id="UP000220828">
    <property type="component" value="Unassembled WGS sequence"/>
</dbReference>
<feature type="transmembrane region" description="Helical" evidence="1">
    <location>
        <begin position="162"/>
        <end position="191"/>
    </location>
</feature>
<evidence type="ECO:0000313" key="3">
    <source>
        <dbReference type="Proteomes" id="UP000220828"/>
    </source>
</evidence>
<organism evidence="2 3">
    <name type="scientific">Flavobacterium branchiophilum</name>
    <dbReference type="NCBI Taxonomy" id="55197"/>
    <lineage>
        <taxon>Bacteria</taxon>
        <taxon>Pseudomonadati</taxon>
        <taxon>Bacteroidota</taxon>
        <taxon>Flavobacteriia</taxon>
        <taxon>Flavobacteriales</taxon>
        <taxon>Flavobacteriaceae</taxon>
        <taxon>Flavobacterium</taxon>
    </lineage>
</organism>
<proteinExistence type="predicted"/>
<feature type="transmembrane region" description="Helical" evidence="1">
    <location>
        <begin position="12"/>
        <end position="30"/>
    </location>
</feature>
<sequence length="309" mass="35681">MITTIFKKSNPINYILIGLLIIGFYIIYIFNQKIVFFDSFFWIEKTISLLAILGSLITAEYITQKNGLSKGGTYSICFGLMYFIFFPSVFNETRMLCANFLVLLAIRRLILMQTLKFPKEKIFDASFWIFIATIFHFWSIWFLLLVYVAIVFHASRDYRHWLIPFIALFCVLILFALGSLIISKNLFYAFIQSTHFTFDINYFASINDNISFSIYLTTLLFFAVSLLLSLSKRPLVLGATYKIVLFWLAIGLFIFAVSAPKNNSLLVFTFVPLSIICTAFLEFVPLQWQKDTAFVGVLVLSIVSYCIHI</sequence>
<evidence type="ECO:0000256" key="1">
    <source>
        <dbReference type="SAM" id="Phobius"/>
    </source>
</evidence>
<feature type="transmembrane region" description="Helical" evidence="1">
    <location>
        <begin position="127"/>
        <end position="150"/>
    </location>
</feature>